<protein>
    <submittedName>
        <fullName evidence="6">Biofilm PGA synthesis N-glycosyltransferase PgaC</fullName>
        <ecNumber evidence="6">2.4.1.-</ecNumber>
    </submittedName>
</protein>
<keyword evidence="5" id="KW-0812">Transmembrane</keyword>
<dbReference type="Proteomes" id="UP001234216">
    <property type="component" value="Unassembled WGS sequence"/>
</dbReference>
<comment type="caution">
    <text evidence="6">The sequence shown here is derived from an EMBL/GenBank/DDBJ whole genome shotgun (WGS) entry which is preliminary data.</text>
</comment>
<dbReference type="CDD" id="cd06423">
    <property type="entry name" value="CESA_like"/>
    <property type="match status" value="1"/>
</dbReference>
<evidence type="ECO:0000256" key="3">
    <source>
        <dbReference type="ARBA" id="ARBA00022679"/>
    </source>
</evidence>
<dbReference type="InterPro" id="IPR029044">
    <property type="entry name" value="Nucleotide-diphossugar_trans"/>
</dbReference>
<dbReference type="Pfam" id="PF13641">
    <property type="entry name" value="Glyco_tranf_2_3"/>
    <property type="match status" value="1"/>
</dbReference>
<dbReference type="PANTHER" id="PTHR43630:SF1">
    <property type="entry name" value="POLY-BETA-1,6-N-ACETYL-D-GLUCOSAMINE SYNTHASE"/>
    <property type="match status" value="1"/>
</dbReference>
<feature type="transmembrane region" description="Helical" evidence="5">
    <location>
        <begin position="435"/>
        <end position="455"/>
    </location>
</feature>
<dbReference type="EMBL" id="JAUSZV010000006">
    <property type="protein sequence ID" value="MDQ0913615.1"/>
    <property type="molecule type" value="Genomic_DNA"/>
</dbReference>
<keyword evidence="5" id="KW-1133">Transmembrane helix</keyword>
<keyword evidence="5" id="KW-0472">Membrane</keyword>
<feature type="transmembrane region" description="Helical" evidence="5">
    <location>
        <begin position="333"/>
        <end position="352"/>
    </location>
</feature>
<dbReference type="SUPFAM" id="SSF53448">
    <property type="entry name" value="Nucleotide-diphospho-sugar transferases"/>
    <property type="match status" value="1"/>
</dbReference>
<comment type="similarity">
    <text evidence="1">Belongs to the glycosyltransferase 2 family.</text>
</comment>
<organism evidence="6 7">
    <name type="scientific">Streptomyces canus</name>
    <dbReference type="NCBI Taxonomy" id="58343"/>
    <lineage>
        <taxon>Bacteria</taxon>
        <taxon>Bacillati</taxon>
        <taxon>Actinomycetota</taxon>
        <taxon>Actinomycetes</taxon>
        <taxon>Kitasatosporales</taxon>
        <taxon>Streptomycetaceae</taxon>
        <taxon>Streptomyces</taxon>
        <taxon>Streptomyces aurantiacus group</taxon>
    </lineage>
</organism>
<dbReference type="AlphaFoldDB" id="A0AAW8FXB2"/>
<reference evidence="6" key="1">
    <citation type="submission" date="2023-07" db="EMBL/GenBank/DDBJ databases">
        <title>Comparative genomics of wheat-associated soil bacteria to identify genetic determinants of phenazine resistance.</title>
        <authorList>
            <person name="Mouncey N."/>
        </authorList>
    </citation>
    <scope>NUCLEOTIDE SEQUENCE</scope>
    <source>
        <strain evidence="6">V4I22</strain>
    </source>
</reference>
<feature type="transmembrane region" description="Helical" evidence="5">
    <location>
        <begin position="409"/>
        <end position="429"/>
    </location>
</feature>
<feature type="compositionally biased region" description="Polar residues" evidence="4">
    <location>
        <begin position="487"/>
        <end position="497"/>
    </location>
</feature>
<evidence type="ECO:0000313" key="7">
    <source>
        <dbReference type="Proteomes" id="UP001234216"/>
    </source>
</evidence>
<evidence type="ECO:0000313" key="6">
    <source>
        <dbReference type="EMBL" id="MDQ0913615.1"/>
    </source>
</evidence>
<dbReference type="Gene3D" id="3.90.550.10">
    <property type="entry name" value="Spore Coat Polysaccharide Biosynthesis Protein SpsA, Chain A"/>
    <property type="match status" value="1"/>
</dbReference>
<feature type="transmembrane region" description="Helical" evidence="5">
    <location>
        <begin position="306"/>
        <end position="327"/>
    </location>
</feature>
<accession>A0AAW8FXB2</accession>
<name>A0AAW8FXB2_9ACTN</name>
<keyword evidence="3 6" id="KW-0808">Transferase</keyword>
<dbReference type="EC" id="2.4.1.-" evidence="6"/>
<evidence type="ECO:0000256" key="4">
    <source>
        <dbReference type="SAM" id="MobiDB-lite"/>
    </source>
</evidence>
<keyword evidence="2 6" id="KW-0328">Glycosyltransferase</keyword>
<proteinExistence type="inferred from homology"/>
<evidence type="ECO:0000256" key="5">
    <source>
        <dbReference type="SAM" id="Phobius"/>
    </source>
</evidence>
<evidence type="ECO:0000256" key="2">
    <source>
        <dbReference type="ARBA" id="ARBA00022676"/>
    </source>
</evidence>
<feature type="region of interest" description="Disordered" evidence="4">
    <location>
        <begin position="473"/>
        <end position="497"/>
    </location>
</feature>
<evidence type="ECO:0000256" key="1">
    <source>
        <dbReference type="ARBA" id="ARBA00006739"/>
    </source>
</evidence>
<dbReference type="PANTHER" id="PTHR43630">
    <property type="entry name" value="POLY-BETA-1,6-N-ACETYL-D-GLUCOSAMINE SYNTHASE"/>
    <property type="match status" value="1"/>
</dbReference>
<dbReference type="GO" id="GO:0016757">
    <property type="term" value="F:glycosyltransferase activity"/>
    <property type="evidence" value="ECO:0007669"/>
    <property type="project" value="UniProtKB-KW"/>
</dbReference>
<sequence length="497" mass="54922">MGRPTRGQTRKEAWGPAFVRQRRDLTSKGLTLPGHIPDLRRAGPGRIVVLVPAHNEEALIAETLESLAAQTRPADEVIVVADRCTDRTAQISTAHGAKVVETVANTQDKAGALNQVLSELLPRLSDDDGVMIMDSDTSLSPEFIARAARRLHEQEPGLPPIGGVGAIFFGYPLRGLVCHLQNSEYVRYARELHRRHGRADVLTGTASLFPAEALRHVHRARAEHTLPRGDAVYDVQSLTEDNELTLALKHLGYRCASPCACIVGTELMPTWSRLYYQRLRWQRGALDNLRAYGLTRVTLPYVCRQTLTYLSVAFVPFFFTVLGYYTVTKKFPGLPWFWVAITGIAAFERVWAVKRGGWKALLLAVTMVPEVLFDQFLNAVYAKALIDLLTRTDAAWEQTRGRKKRLRKLLVTTCGLVLLLTGAVGLAFACIALGIAWTLIAVFVLSGVAAAVIRLSRLYPVGLLLSLPSGEPEHDEMPPWPQPGWPASTTTGSRSHR</sequence>
<gene>
    <name evidence="6" type="ORF">QFZ22_009687</name>
</gene>